<evidence type="ECO:0000313" key="1">
    <source>
        <dbReference type="EMBL" id="KAI9903675.1"/>
    </source>
</evidence>
<proteinExistence type="predicted"/>
<reference evidence="1" key="1">
    <citation type="submission" date="2022-10" db="EMBL/GenBank/DDBJ databases">
        <title>Complete Genome of Trichothecium roseum strain YXFP-22015, a Plant Pathogen Isolated from Citrus.</title>
        <authorList>
            <person name="Wang Y."/>
            <person name="Zhu L."/>
        </authorList>
    </citation>
    <scope>NUCLEOTIDE SEQUENCE</scope>
    <source>
        <strain evidence="1">YXFP-22015</strain>
    </source>
</reference>
<dbReference type="Proteomes" id="UP001163324">
    <property type="component" value="Chromosome 1"/>
</dbReference>
<keyword evidence="2" id="KW-1185">Reference proteome</keyword>
<accession>A0ACC0VCW9</accession>
<sequence length="990" mass="109773">MHRRRPQLKNGVDLQLQTAFFDGNWPTAIRLADKRFKALKDQYYEVVKVVCEGQLDDPVTKLATVNAVKQYLKDGTVVKDADGLDLLEWATQAFFTDDDYLETLGPLRVRAVKAFPKDKVSGAKNLESCLMHWDLTSAQQIAAIMDKSFPNEKKFLFWNIAITHMLSGSLQSPADKKKLYGMLAQKQIERAAQAAEQAASGDTKPPARSVQSEEEILLLYAIVEKHGSPADYDKLVNSPLFNPNEQFRKGRKELFLRVIAKYSKESRWSEVYDICKKSLSETDSDGKPSLLASDWMVWQHFIKAAGHLQATDDSAAKSLQELLRKLIKSPGLRPIYRKNLLLARVAAVFELSLTDGADRSESGDSSPRLQELTQYIKDQKGSPTCFEDIKSFVERLDRSGMNYLAYELLPHLHEGVDVLQDADYTRVAALKMQYFILSCPLMYDTVAGEKPRYKCQACSQECDFEACESCIADISRRALAFHSETLGRNPDKSFNARTNDGSRFEGDAPSQLLILAALCSIKLANPDKHGSCVGLPADSIRHLVHAVSLLEYGKLALPKYSDYLLLLFQLHLVLGTGSEAANHWDNLAVKRTIVDSLGPLFYDRLSAISPGTCSMDDDGNEPLDVLNSHYIPSLQLRMPRKLIDAFQNDSYGSVIGIPEYMEKLRYSCTRAMGFVEEAKVERTTGYSLDDFMVDSRFAELTGPTKLNEVVDYGSFPSLECSTNPPVWARLRLGPPPTDTRCRLAIYAEAFYNILMYKPPSMYKVAPGKADHAFVVEKLCQISSRMGCVKRGPGDGSTAEERIHFEAVAILSTLIPLCVDSGREPETVDAVGSMCEAVKSALDALEGRVPALGGMDVPEVVRFCSSMQPVAALRDVASAARISADWILHFAEKEKERDRSGQSNLPKELVTCIKDLQAAAAAALKRGREMVDAAAAKAKSGPFMIKVGAEWAFAGEGCGHIKETTEEYSGIASLAVGWAKNLEGWQEVTWE</sequence>
<protein>
    <submittedName>
        <fullName evidence="1">Uncharacterized protein</fullName>
    </submittedName>
</protein>
<organism evidence="1 2">
    <name type="scientific">Trichothecium roseum</name>
    <dbReference type="NCBI Taxonomy" id="47278"/>
    <lineage>
        <taxon>Eukaryota</taxon>
        <taxon>Fungi</taxon>
        <taxon>Dikarya</taxon>
        <taxon>Ascomycota</taxon>
        <taxon>Pezizomycotina</taxon>
        <taxon>Sordariomycetes</taxon>
        <taxon>Hypocreomycetidae</taxon>
        <taxon>Hypocreales</taxon>
        <taxon>Hypocreales incertae sedis</taxon>
        <taxon>Trichothecium</taxon>
    </lineage>
</organism>
<name>A0ACC0VCW9_9HYPO</name>
<dbReference type="EMBL" id="CM047940">
    <property type="protein sequence ID" value="KAI9903675.1"/>
    <property type="molecule type" value="Genomic_DNA"/>
</dbReference>
<gene>
    <name evidence="1" type="ORF">N3K66_000204</name>
</gene>
<comment type="caution">
    <text evidence="1">The sequence shown here is derived from an EMBL/GenBank/DDBJ whole genome shotgun (WGS) entry which is preliminary data.</text>
</comment>
<evidence type="ECO:0000313" key="2">
    <source>
        <dbReference type="Proteomes" id="UP001163324"/>
    </source>
</evidence>